<dbReference type="PANTHER" id="PTHR12983">
    <property type="entry name" value="RING FINGER 10 FAMILY MEMBER"/>
    <property type="match status" value="1"/>
</dbReference>
<dbReference type="Pfam" id="PF00097">
    <property type="entry name" value="zf-C3HC4"/>
    <property type="match status" value="1"/>
</dbReference>
<name>A0A0D7APD3_9AGAR</name>
<dbReference type="GO" id="GO:0005737">
    <property type="term" value="C:cytoplasm"/>
    <property type="evidence" value="ECO:0007669"/>
    <property type="project" value="UniProtKB-SubCell"/>
</dbReference>
<organism evidence="9 10">
    <name type="scientific">Fistulina hepatica ATCC 64428</name>
    <dbReference type="NCBI Taxonomy" id="1128425"/>
    <lineage>
        <taxon>Eukaryota</taxon>
        <taxon>Fungi</taxon>
        <taxon>Dikarya</taxon>
        <taxon>Basidiomycota</taxon>
        <taxon>Agaricomycotina</taxon>
        <taxon>Agaricomycetes</taxon>
        <taxon>Agaricomycetidae</taxon>
        <taxon>Agaricales</taxon>
        <taxon>Fistulinaceae</taxon>
        <taxon>Fistulina</taxon>
    </lineage>
</organism>
<feature type="region of interest" description="Disordered" evidence="7">
    <location>
        <begin position="369"/>
        <end position="398"/>
    </location>
</feature>
<dbReference type="InterPro" id="IPR017907">
    <property type="entry name" value="Znf_RING_CS"/>
</dbReference>
<evidence type="ECO:0000256" key="7">
    <source>
        <dbReference type="SAM" id="MobiDB-lite"/>
    </source>
</evidence>
<keyword evidence="10" id="KW-1185">Reference proteome</keyword>
<reference evidence="9 10" key="1">
    <citation type="journal article" date="2015" name="Fungal Genet. Biol.">
        <title>Evolution of novel wood decay mechanisms in Agaricales revealed by the genome sequences of Fistulina hepatica and Cylindrobasidium torrendii.</title>
        <authorList>
            <person name="Floudas D."/>
            <person name="Held B.W."/>
            <person name="Riley R."/>
            <person name="Nagy L.G."/>
            <person name="Koehler G."/>
            <person name="Ransdell A.S."/>
            <person name="Younus H."/>
            <person name="Chow J."/>
            <person name="Chiniquy J."/>
            <person name="Lipzen A."/>
            <person name="Tritt A."/>
            <person name="Sun H."/>
            <person name="Haridas S."/>
            <person name="LaButti K."/>
            <person name="Ohm R.A."/>
            <person name="Kues U."/>
            <person name="Blanchette R.A."/>
            <person name="Grigoriev I.V."/>
            <person name="Minto R.E."/>
            <person name="Hibbett D.S."/>
        </authorList>
    </citation>
    <scope>NUCLEOTIDE SEQUENCE [LARGE SCALE GENOMIC DNA]</scope>
    <source>
        <strain evidence="9 10">ATCC 64428</strain>
    </source>
</reference>
<evidence type="ECO:0000259" key="8">
    <source>
        <dbReference type="PROSITE" id="PS50089"/>
    </source>
</evidence>
<proteinExistence type="predicted"/>
<feature type="domain" description="RING-type" evidence="8">
    <location>
        <begin position="122"/>
        <end position="163"/>
    </location>
</feature>
<dbReference type="Proteomes" id="UP000054144">
    <property type="component" value="Unassembled WGS sequence"/>
</dbReference>
<dbReference type="GO" id="GO:0045944">
    <property type="term" value="P:positive regulation of transcription by RNA polymerase II"/>
    <property type="evidence" value="ECO:0007669"/>
    <property type="project" value="TreeGrafter"/>
</dbReference>
<dbReference type="AlphaFoldDB" id="A0A0D7APD3"/>
<protein>
    <recommendedName>
        <fullName evidence="8">RING-type domain-containing protein</fullName>
    </recommendedName>
</protein>
<sequence length="649" mass="72515">MASTYAKSPVTLSTPKRLSKAASNQSINHLLNFTLPPRQALNPSSLPRRSRKTAHYGVWNKERFVNAQYRFVMNPMGDYTVHFADPDIFFQWQDILQVIIPRSSALAVAATTSAGDEGHTSCPICLSPPTAPRMTKCGHVFCFPCILHYLNTSESKWARCPICGDTINEKELKSVKWFDESMIPDFGDNAIPGSSSTSAVSRSAFVNTPDAGTSMYFRLMQRPQITTLSLPRSSTWPSDLLPPHQAPFHFLPDVFIYAKFMLATPGYLVQDLTSDLDELALERRAMRAYDDELGQSFIDAAETKVRLQIEKAHVLETPLFRSMVDKAYREWADIRTRTETALRRRNQPSIPGGDVPQELMATKSTSIASFTSDSVRSSSTAKQRRNVNPPPPSTSTYHFYQTNSGLPIYLHPLDIKILHNHFALQENGNNGNTGGGSYASLPDTLELTISHSTPSTVTPDLRKRCKYLSHLPEGADVIFVEIDERSLEAVVGADGVRPFEGALRTRIVRRREKERKEERRERAQAQEHERAAHAQASAHWIGAESARRETRTPSASPPPSVEEPVPPVDVPQVSGAWGSRSFASTLVSANPGHPRRRELVQDYEQDEYDLDVAWHELEEQRVGGNTGVGRRRKKANRMVVLGGDGGRRR</sequence>
<gene>
    <name evidence="9" type="ORF">FISHEDRAFT_34869</name>
</gene>
<evidence type="ECO:0000313" key="9">
    <source>
        <dbReference type="EMBL" id="KIY52643.1"/>
    </source>
</evidence>
<feature type="region of interest" description="Disordered" evidence="7">
    <location>
        <begin position="512"/>
        <end position="573"/>
    </location>
</feature>
<dbReference type="CDD" id="cd16536">
    <property type="entry name" value="RING-HC_RNF10"/>
    <property type="match status" value="1"/>
</dbReference>
<dbReference type="SMART" id="SM00184">
    <property type="entry name" value="RING"/>
    <property type="match status" value="1"/>
</dbReference>
<accession>A0A0D7APD3</accession>
<dbReference type="GO" id="GO:0008270">
    <property type="term" value="F:zinc ion binding"/>
    <property type="evidence" value="ECO:0007669"/>
    <property type="project" value="UniProtKB-KW"/>
</dbReference>
<evidence type="ECO:0000256" key="2">
    <source>
        <dbReference type="ARBA" id="ARBA00022490"/>
    </source>
</evidence>
<keyword evidence="4 6" id="KW-0863">Zinc-finger</keyword>
<dbReference type="PANTHER" id="PTHR12983:SF9">
    <property type="entry name" value="E3 UBIQUITIN-PROTEIN LIGASE RNF10"/>
    <property type="match status" value="1"/>
</dbReference>
<feature type="compositionally biased region" description="Pro residues" evidence="7">
    <location>
        <begin position="555"/>
        <end position="569"/>
    </location>
</feature>
<keyword evidence="3" id="KW-0479">Metal-binding</keyword>
<keyword evidence="5" id="KW-0862">Zinc</keyword>
<feature type="region of interest" description="Disordered" evidence="7">
    <location>
        <begin position="624"/>
        <end position="649"/>
    </location>
</feature>
<evidence type="ECO:0000256" key="3">
    <source>
        <dbReference type="ARBA" id="ARBA00022723"/>
    </source>
</evidence>
<dbReference type="PROSITE" id="PS50089">
    <property type="entry name" value="ZF_RING_2"/>
    <property type="match status" value="1"/>
</dbReference>
<evidence type="ECO:0000256" key="1">
    <source>
        <dbReference type="ARBA" id="ARBA00004496"/>
    </source>
</evidence>
<evidence type="ECO:0000256" key="6">
    <source>
        <dbReference type="PROSITE-ProRule" id="PRU00175"/>
    </source>
</evidence>
<evidence type="ECO:0000256" key="5">
    <source>
        <dbReference type="ARBA" id="ARBA00022833"/>
    </source>
</evidence>
<feature type="compositionally biased region" description="Low complexity" evidence="7">
    <location>
        <begin position="369"/>
        <end position="379"/>
    </location>
</feature>
<evidence type="ECO:0000256" key="4">
    <source>
        <dbReference type="ARBA" id="ARBA00022771"/>
    </source>
</evidence>
<dbReference type="PROSITE" id="PS00518">
    <property type="entry name" value="ZF_RING_1"/>
    <property type="match status" value="1"/>
</dbReference>
<dbReference type="Gene3D" id="3.30.40.10">
    <property type="entry name" value="Zinc/RING finger domain, C3HC4 (zinc finger)"/>
    <property type="match status" value="1"/>
</dbReference>
<dbReference type="InterPro" id="IPR013083">
    <property type="entry name" value="Znf_RING/FYVE/PHD"/>
</dbReference>
<dbReference type="InterPro" id="IPR001841">
    <property type="entry name" value="Znf_RING"/>
</dbReference>
<dbReference type="OrthoDB" id="302966at2759"/>
<evidence type="ECO:0000313" key="10">
    <source>
        <dbReference type="Proteomes" id="UP000054144"/>
    </source>
</evidence>
<comment type="subcellular location">
    <subcellularLocation>
        <location evidence="1">Cytoplasm</location>
    </subcellularLocation>
</comment>
<feature type="compositionally biased region" description="Basic and acidic residues" evidence="7">
    <location>
        <begin position="514"/>
        <end position="532"/>
    </location>
</feature>
<dbReference type="EMBL" id="KN881635">
    <property type="protein sequence ID" value="KIY52643.1"/>
    <property type="molecule type" value="Genomic_DNA"/>
</dbReference>
<dbReference type="SUPFAM" id="SSF57850">
    <property type="entry name" value="RING/U-box"/>
    <property type="match status" value="1"/>
</dbReference>
<dbReference type="InterPro" id="IPR039739">
    <property type="entry name" value="MAG2/RNF10"/>
</dbReference>
<dbReference type="GO" id="GO:0000976">
    <property type="term" value="F:transcription cis-regulatory region binding"/>
    <property type="evidence" value="ECO:0007669"/>
    <property type="project" value="TreeGrafter"/>
</dbReference>
<keyword evidence="2" id="KW-0963">Cytoplasm</keyword>
<dbReference type="InterPro" id="IPR018957">
    <property type="entry name" value="Znf_C3HC4_RING-type"/>
</dbReference>